<dbReference type="AlphaFoldDB" id="A0AAN8TE45"/>
<protein>
    <submittedName>
        <fullName evidence="1">Uncharacterized protein</fullName>
    </submittedName>
</protein>
<accession>A0AAN8TE45</accession>
<evidence type="ECO:0000313" key="2">
    <source>
        <dbReference type="Proteomes" id="UP001371456"/>
    </source>
</evidence>
<evidence type="ECO:0000313" key="1">
    <source>
        <dbReference type="EMBL" id="KAK6783676.1"/>
    </source>
</evidence>
<dbReference type="Proteomes" id="UP001371456">
    <property type="component" value="Unassembled WGS sequence"/>
</dbReference>
<keyword evidence="2" id="KW-1185">Reference proteome</keyword>
<gene>
    <name evidence="1" type="ORF">RDI58_017130</name>
</gene>
<comment type="caution">
    <text evidence="1">The sequence shown here is derived from an EMBL/GenBank/DDBJ whole genome shotgun (WGS) entry which is preliminary data.</text>
</comment>
<reference evidence="1 2" key="1">
    <citation type="submission" date="2024-02" db="EMBL/GenBank/DDBJ databases">
        <title>de novo genome assembly of Solanum bulbocastanum strain 11H21.</title>
        <authorList>
            <person name="Hosaka A.J."/>
        </authorList>
    </citation>
    <scope>NUCLEOTIDE SEQUENCE [LARGE SCALE GENOMIC DNA]</scope>
    <source>
        <tissue evidence="1">Young leaves</tissue>
    </source>
</reference>
<sequence length="92" mass="10229">MAGGYSLQSQFEADIMAICLSEFYSTKPSTISFHTTPFKKKTSAGLIPNSKFPTFYFINLFKIFVNDKEIPLFPSLSWNFGNGLIGGCIVDT</sequence>
<organism evidence="1 2">
    <name type="scientific">Solanum bulbocastanum</name>
    <name type="common">Wild potato</name>
    <dbReference type="NCBI Taxonomy" id="147425"/>
    <lineage>
        <taxon>Eukaryota</taxon>
        <taxon>Viridiplantae</taxon>
        <taxon>Streptophyta</taxon>
        <taxon>Embryophyta</taxon>
        <taxon>Tracheophyta</taxon>
        <taxon>Spermatophyta</taxon>
        <taxon>Magnoliopsida</taxon>
        <taxon>eudicotyledons</taxon>
        <taxon>Gunneridae</taxon>
        <taxon>Pentapetalae</taxon>
        <taxon>asterids</taxon>
        <taxon>lamiids</taxon>
        <taxon>Solanales</taxon>
        <taxon>Solanaceae</taxon>
        <taxon>Solanoideae</taxon>
        <taxon>Solaneae</taxon>
        <taxon>Solanum</taxon>
    </lineage>
</organism>
<name>A0AAN8TE45_SOLBU</name>
<dbReference type="InterPro" id="IPR021109">
    <property type="entry name" value="Peptidase_aspartic_dom_sf"/>
</dbReference>
<dbReference type="Gene3D" id="2.40.70.10">
    <property type="entry name" value="Acid Proteases"/>
    <property type="match status" value="1"/>
</dbReference>
<dbReference type="EMBL" id="JBANQN010000007">
    <property type="protein sequence ID" value="KAK6783676.1"/>
    <property type="molecule type" value="Genomic_DNA"/>
</dbReference>
<proteinExistence type="predicted"/>